<keyword evidence="4" id="KW-1185">Reference proteome</keyword>
<dbReference type="GeneID" id="78448799"/>
<feature type="transmembrane region" description="Helical" evidence="2">
    <location>
        <begin position="30"/>
        <end position="49"/>
    </location>
</feature>
<keyword evidence="2" id="KW-1133">Transmembrane helix</keyword>
<feature type="transmembrane region" description="Helical" evidence="2">
    <location>
        <begin position="6"/>
        <end position="23"/>
    </location>
</feature>
<accession>Q5JHS1</accession>
<organism evidence="3 4">
    <name type="scientific">Thermococcus kodakarensis (strain ATCC BAA-918 / JCM 12380 / KOD1)</name>
    <name type="common">Pyrococcus kodakaraensis (strain KOD1)</name>
    <dbReference type="NCBI Taxonomy" id="69014"/>
    <lineage>
        <taxon>Archaea</taxon>
        <taxon>Methanobacteriati</taxon>
        <taxon>Methanobacteriota</taxon>
        <taxon>Thermococci</taxon>
        <taxon>Thermococcales</taxon>
        <taxon>Thermococcaceae</taxon>
        <taxon>Thermococcus</taxon>
    </lineage>
</organism>
<dbReference type="OrthoDB" id="78194at2157"/>
<dbReference type="PhylomeDB" id="Q5JHS1"/>
<evidence type="ECO:0000256" key="2">
    <source>
        <dbReference type="SAM" id="Phobius"/>
    </source>
</evidence>
<dbReference type="EMBL" id="AP006878">
    <property type="protein sequence ID" value="BAD86445.1"/>
    <property type="molecule type" value="Genomic_DNA"/>
</dbReference>
<dbReference type="InterPro" id="IPR019277">
    <property type="entry name" value="DUF2304"/>
</dbReference>
<dbReference type="Pfam" id="PF10066">
    <property type="entry name" value="DUF2304"/>
    <property type="match status" value="1"/>
</dbReference>
<evidence type="ECO:0000313" key="4">
    <source>
        <dbReference type="Proteomes" id="UP000000536"/>
    </source>
</evidence>
<dbReference type="eggNOG" id="arCOG05092">
    <property type="taxonomic scope" value="Archaea"/>
</dbReference>
<keyword evidence="2" id="KW-0472">Membrane</keyword>
<name>Q5JHS1_THEKO</name>
<keyword evidence="2" id="KW-0812">Transmembrane</keyword>
<proteinExistence type="predicted"/>
<dbReference type="InParanoid" id="Q5JHS1"/>
<dbReference type="Proteomes" id="UP000000536">
    <property type="component" value="Chromosome"/>
</dbReference>
<dbReference type="EnsemblBacteria" id="BAD86445">
    <property type="protein sequence ID" value="BAD86445"/>
    <property type="gene ID" value="TK2256"/>
</dbReference>
<keyword evidence="1" id="KW-0175">Coiled coil</keyword>
<sequence length="124" mass="14334">MYVAQIIALLVLAYLLLRIYRYYSEGRLDWQSVISWALLVLVFVVVAIFPIQVSQTIKDLLGLGRGLDALFVVSIGLLFFIVFDLYLKIDKTEREITELTRKVAIELEEINERLKALEEKVGER</sequence>
<feature type="coiled-coil region" evidence="1">
    <location>
        <begin position="89"/>
        <end position="120"/>
    </location>
</feature>
<dbReference type="AlphaFoldDB" id="Q5JHS1"/>
<dbReference type="HOGENOM" id="CLU_134280_4_0_2"/>
<evidence type="ECO:0000313" key="3">
    <source>
        <dbReference type="EMBL" id="BAD86445.1"/>
    </source>
</evidence>
<evidence type="ECO:0000256" key="1">
    <source>
        <dbReference type="SAM" id="Coils"/>
    </source>
</evidence>
<dbReference type="PATRIC" id="fig|69014.16.peg.2211"/>
<feature type="transmembrane region" description="Helical" evidence="2">
    <location>
        <begin position="69"/>
        <end position="87"/>
    </location>
</feature>
<dbReference type="KEGG" id="tko:TK2256"/>
<dbReference type="RefSeq" id="WP_011251206.1">
    <property type="nucleotide sequence ID" value="NC_006624.1"/>
</dbReference>
<gene>
    <name evidence="3" type="ordered locus">TK2256</name>
</gene>
<dbReference type="STRING" id="69014.TK2256"/>
<protein>
    <submittedName>
        <fullName evidence="3">Hypothetical membrane protein, conserved</fullName>
    </submittedName>
</protein>
<reference evidence="3 4" key="1">
    <citation type="journal article" date="2005" name="Genome Res.">
        <title>Complete genome sequence of the hyperthermophilic archaeon Thermococcus kodakaraensis KOD1 and comparison with Pyrococcus genomes.</title>
        <authorList>
            <person name="Fukui T."/>
            <person name="Atomi H."/>
            <person name="Kanai T."/>
            <person name="Matsumi R."/>
            <person name="Fujiwara S."/>
            <person name="Imanaka T."/>
        </authorList>
    </citation>
    <scope>NUCLEOTIDE SEQUENCE [LARGE SCALE GENOMIC DNA]</scope>
    <source>
        <strain evidence="4">ATCC BAA-918 / JCM 12380 / KOD1</strain>
    </source>
</reference>